<feature type="compositionally biased region" description="Low complexity" evidence="1">
    <location>
        <begin position="697"/>
        <end position="709"/>
    </location>
</feature>
<accession>A0AAJ0FPE7</accession>
<evidence type="ECO:0000313" key="3">
    <source>
        <dbReference type="Proteomes" id="UP001251528"/>
    </source>
</evidence>
<evidence type="ECO:0000256" key="1">
    <source>
        <dbReference type="SAM" id="MobiDB-lite"/>
    </source>
</evidence>
<feature type="compositionally biased region" description="Polar residues" evidence="1">
    <location>
        <begin position="651"/>
        <end position="691"/>
    </location>
</feature>
<feature type="region of interest" description="Disordered" evidence="1">
    <location>
        <begin position="108"/>
        <end position="140"/>
    </location>
</feature>
<proteinExistence type="predicted"/>
<feature type="region of interest" description="Disordered" evidence="1">
    <location>
        <begin position="158"/>
        <end position="193"/>
    </location>
</feature>
<feature type="compositionally biased region" description="Polar residues" evidence="1">
    <location>
        <begin position="623"/>
        <end position="639"/>
    </location>
</feature>
<gene>
    <name evidence="2" type="ORF">QQS21_010385</name>
</gene>
<dbReference type="Proteomes" id="UP001251528">
    <property type="component" value="Unassembled WGS sequence"/>
</dbReference>
<feature type="compositionally biased region" description="Polar residues" evidence="1">
    <location>
        <begin position="225"/>
        <end position="240"/>
    </location>
</feature>
<dbReference type="PANTHER" id="PTHR38166">
    <property type="entry name" value="C2H2-TYPE DOMAIN-CONTAINING PROTEIN-RELATED"/>
    <property type="match status" value="1"/>
</dbReference>
<sequence>MSEVPGFHLPAGAMGRSMLATPGSPGGATGGVKFSPPVPDSPELIFGDSMLCSPPGSPPALLVPRRTFVGPVELDDLYGSWPIPWSSVPDDTSPAMTADSVQVLNLSVGSGRRRPAASQNYKSGCPKPKRGRHESPPTPMCPSCQRIFCSPTSLRRHTSSKTACPVTRSKPLKKRGSRNKGNPPDTSIITQHRVSRTPDSLFCNAPCGSDAASDVSEVELGGTLQKPSTGQASSTAQKTSPHPAVSSPQPGPSEPRSQKTNTPEYVKNWVDDIPSTALTISNGKTPPVLEFERSHKISRGTSESDEDTMDTDSESSPWSEYYEYGNPGWDPDGAIFSALKKEYVERLAASYHNRARQQDNGEASCQPVDKETPGGSTEASNGKRPANSSPSNSNFGGPLNKKQKRQSSNDGNGANKGGGNDDDGQDPQDTPPNTSSDGTQGPCLLLACPFAKHDSAKYAKCYSYTLKSVSRVKFHLLRVHCIPIYCPKCSITFDEEALRDEHIIDGSCIKKPPTKWEGVTSKQKIELSKRTLLKSEIGKWNEVYKIIFHGEPLPSSPYIERPLSTDLIDFRNYTLAHGPIIGDEIISDQLPDALRPRREEVQAFFNSIYPEVVARLIENRTSGPFSTSRSPYHQQQIISSPPGRQGPESGRPSNANSTPAGVSSNSPSRSDSALGNSVTGNPAESSQQQQPRAMEKQQQQQLEQEQQGEGEQHGEEPRQQEQQQESHQEPQNSQQQQQHHQQLSASAATYGIQDNLNLTNTMYPQPNAQNYLDSSASQAWQLQPPPFSNMGQPFQTSSFPYGFDFSLYAPAPGSQAPQFGLDSFFVPRSWDPTGQ</sequence>
<feature type="compositionally biased region" description="Low complexity" evidence="1">
    <location>
        <begin position="314"/>
        <end position="324"/>
    </location>
</feature>
<evidence type="ECO:0008006" key="4">
    <source>
        <dbReference type="Google" id="ProtNLM"/>
    </source>
</evidence>
<name>A0AAJ0FPE7_9HYPO</name>
<feature type="compositionally biased region" description="Basic and acidic residues" evidence="1">
    <location>
        <begin position="710"/>
        <end position="728"/>
    </location>
</feature>
<keyword evidence="3" id="KW-1185">Reference proteome</keyword>
<feature type="compositionally biased region" description="Low complexity" evidence="1">
    <location>
        <begin position="729"/>
        <end position="742"/>
    </location>
</feature>
<dbReference type="PANTHER" id="PTHR38166:SF1">
    <property type="entry name" value="C2H2-TYPE DOMAIN-CONTAINING PROTEIN"/>
    <property type="match status" value="1"/>
</dbReference>
<feature type="region of interest" description="Disordered" evidence="1">
    <location>
        <begin position="277"/>
        <end position="326"/>
    </location>
</feature>
<feature type="region of interest" description="Disordered" evidence="1">
    <location>
        <begin position="354"/>
        <end position="438"/>
    </location>
</feature>
<comment type="caution">
    <text evidence="2">The sequence shown here is derived from an EMBL/GenBank/DDBJ whole genome shotgun (WGS) entry which is preliminary data.</text>
</comment>
<dbReference type="AlphaFoldDB" id="A0AAJ0FPE7"/>
<protein>
    <recommendedName>
        <fullName evidence="4">C2H2-type domain-containing protein</fullName>
    </recommendedName>
</protein>
<feature type="compositionally biased region" description="Acidic residues" evidence="1">
    <location>
        <begin position="303"/>
        <end position="313"/>
    </location>
</feature>
<organism evidence="2 3">
    <name type="scientific">Conoideocrella luteorostrata</name>
    <dbReference type="NCBI Taxonomy" id="1105319"/>
    <lineage>
        <taxon>Eukaryota</taxon>
        <taxon>Fungi</taxon>
        <taxon>Dikarya</taxon>
        <taxon>Ascomycota</taxon>
        <taxon>Pezizomycotina</taxon>
        <taxon>Sordariomycetes</taxon>
        <taxon>Hypocreomycetidae</taxon>
        <taxon>Hypocreales</taxon>
        <taxon>Clavicipitaceae</taxon>
        <taxon>Conoideocrella</taxon>
    </lineage>
</organism>
<feature type="region of interest" description="Disordered" evidence="1">
    <location>
        <begin position="623"/>
        <end position="745"/>
    </location>
</feature>
<feature type="region of interest" description="Disordered" evidence="1">
    <location>
        <begin position="223"/>
        <end position="261"/>
    </location>
</feature>
<reference evidence="2" key="1">
    <citation type="submission" date="2023-06" db="EMBL/GenBank/DDBJ databases">
        <title>Conoideocrella luteorostrata (Hypocreales: Clavicipitaceae), a potential biocontrol fungus for elongate hemlock scale in United States Christmas tree production areas.</title>
        <authorList>
            <person name="Barrett H."/>
            <person name="Lovett B."/>
            <person name="Macias A.M."/>
            <person name="Stajich J.E."/>
            <person name="Kasson M.T."/>
        </authorList>
    </citation>
    <scope>NUCLEOTIDE SEQUENCE</scope>
    <source>
        <strain evidence="2">ARSEF 14590</strain>
    </source>
</reference>
<dbReference type="EMBL" id="JASWJB010000300">
    <property type="protein sequence ID" value="KAK2591911.1"/>
    <property type="molecule type" value="Genomic_DNA"/>
</dbReference>
<evidence type="ECO:0000313" key="2">
    <source>
        <dbReference type="EMBL" id="KAK2591911.1"/>
    </source>
</evidence>
<feature type="region of interest" description="Disordered" evidence="1">
    <location>
        <begin position="12"/>
        <end position="40"/>
    </location>
</feature>